<evidence type="ECO:0000313" key="2">
    <source>
        <dbReference type="EMBL" id="CAF1463902.1"/>
    </source>
</evidence>
<protein>
    <submittedName>
        <fullName evidence="1">Uncharacterized protein</fullName>
    </submittedName>
</protein>
<dbReference type="Proteomes" id="UP000663877">
    <property type="component" value="Unassembled WGS sequence"/>
</dbReference>
<proteinExistence type="predicted"/>
<dbReference type="AlphaFoldDB" id="A0A814WG90"/>
<organism evidence="1 4">
    <name type="scientific">Adineta steineri</name>
    <dbReference type="NCBI Taxonomy" id="433720"/>
    <lineage>
        <taxon>Eukaryota</taxon>
        <taxon>Metazoa</taxon>
        <taxon>Spiralia</taxon>
        <taxon>Gnathifera</taxon>
        <taxon>Rotifera</taxon>
        <taxon>Eurotatoria</taxon>
        <taxon>Bdelloidea</taxon>
        <taxon>Adinetida</taxon>
        <taxon>Adinetidae</taxon>
        <taxon>Adineta</taxon>
    </lineage>
</organism>
<dbReference type="OrthoDB" id="10431986at2759"/>
<accession>A0A814WG90</accession>
<keyword evidence="3" id="KW-1185">Reference proteome</keyword>
<evidence type="ECO:0000313" key="4">
    <source>
        <dbReference type="Proteomes" id="UP000663877"/>
    </source>
</evidence>
<comment type="caution">
    <text evidence="1">The sequence shown here is derived from an EMBL/GenBank/DDBJ whole genome shotgun (WGS) entry which is preliminary data.</text>
</comment>
<gene>
    <name evidence="1" type="ORF">BJG266_LOCUS26736</name>
    <name evidence="2" type="ORF">QVE165_LOCUS41123</name>
</gene>
<dbReference type="Proteomes" id="UP000663832">
    <property type="component" value="Unassembled WGS sequence"/>
</dbReference>
<dbReference type="EMBL" id="CAJNOM010000485">
    <property type="protein sequence ID" value="CAF1463902.1"/>
    <property type="molecule type" value="Genomic_DNA"/>
</dbReference>
<evidence type="ECO:0000313" key="3">
    <source>
        <dbReference type="Proteomes" id="UP000663832"/>
    </source>
</evidence>
<dbReference type="EMBL" id="CAJNOI010000230">
    <property type="protein sequence ID" value="CAF1198114.1"/>
    <property type="molecule type" value="Genomic_DNA"/>
</dbReference>
<name>A0A814WG90_9BILA</name>
<sequence length="262" mass="27906">MNNRFLYSDTISGRCECPTHTFYDGSMCLNQRFDGDTCASNSWCRTDLNISCIASICVGPTTPSIPSTTVTSYTSTTVQISSPSSTMISTTSVTSATTTVATCTTLINFDDIPGASSTSGIIPNGYKNLNWMNAGYINISTTPSSSGYRVAASSMPFVMYNPTGGNVTITTANGTRFSFDSLRFTSAWVNSLNVTMKTIRSGSVTSIITFRALTTTKITDSCGFCTNIDTITFEIVGGITGSDLTQNGTQFIIDNLCISFGN</sequence>
<reference evidence="1" key="1">
    <citation type="submission" date="2021-02" db="EMBL/GenBank/DDBJ databases">
        <authorList>
            <person name="Nowell W R."/>
        </authorList>
    </citation>
    <scope>NUCLEOTIDE SEQUENCE</scope>
</reference>
<evidence type="ECO:0000313" key="1">
    <source>
        <dbReference type="EMBL" id="CAF1198114.1"/>
    </source>
</evidence>